<sequence length="421" mass="47006">MPSGVAVGWPVKREFFDLVCDGMPTTEASLAVGVSRRTGWFWWRQAGGMKLRKGGDGLGGLADAGDLERPGGRGRRLSFAERFEIDRGLQAGRSYAEIGRELGRDRSVIAREVKRNCLPDGRYHALMAHAAASQKARRPKTFKLDNPVLCALIAGWMDEGWSPKLISQVLAEVYAGDKLMQVSHETIYQCLYVQTRGQLRADLHKCLSTKRQARSPRGHRGRTGVYDPDTIFTISDRPAEANDRAVPGHWEGDLILGARHGSAIGTLVERSTRFVILLHLPVDHTAQSVAAAMIEAMGELPAHLRRSITWDRGSEMASWKHIQMQLNSPVFFCDPHSPWQRGTNENTNRLLRFWFEKGSDLSVHTRDDLNIVAAKLNNRPRPTLDLDTPAQRMAALLSLDPPVSCRCEVDFDCVRWARGVP</sequence>
<dbReference type="GO" id="GO:0015074">
    <property type="term" value="P:DNA integration"/>
    <property type="evidence" value="ECO:0007669"/>
    <property type="project" value="InterPro"/>
</dbReference>
<dbReference type="Gene3D" id="3.30.420.10">
    <property type="entry name" value="Ribonuclease H-like superfamily/Ribonuclease H"/>
    <property type="match status" value="1"/>
</dbReference>
<organism evidence="3 4">
    <name type="scientific">Mycolicibacterium gilvum</name>
    <dbReference type="NCBI Taxonomy" id="1804"/>
    <lineage>
        <taxon>Bacteria</taxon>
        <taxon>Bacillati</taxon>
        <taxon>Actinomycetota</taxon>
        <taxon>Actinomycetes</taxon>
        <taxon>Mycobacteriales</taxon>
        <taxon>Mycobacteriaceae</taxon>
        <taxon>Mycolicibacterium</taxon>
    </lineage>
</organism>
<dbReference type="PROSITE" id="PS50994">
    <property type="entry name" value="INTEGRASE"/>
    <property type="match status" value="1"/>
</dbReference>
<evidence type="ECO:0000259" key="2">
    <source>
        <dbReference type="PROSITE" id="PS50994"/>
    </source>
</evidence>
<dbReference type="InterPro" id="IPR036397">
    <property type="entry name" value="RNaseH_sf"/>
</dbReference>
<dbReference type="InterPro" id="IPR053392">
    <property type="entry name" value="Transposase_IS30-like"/>
</dbReference>
<dbReference type="GO" id="GO:0032196">
    <property type="term" value="P:transposition"/>
    <property type="evidence" value="ECO:0007669"/>
    <property type="project" value="TreeGrafter"/>
</dbReference>
<dbReference type="PANTHER" id="PTHR10948:SF23">
    <property type="entry name" value="TRANSPOSASE INSI FOR INSERTION SEQUENCE ELEMENT IS30A-RELATED"/>
    <property type="match status" value="1"/>
</dbReference>
<evidence type="ECO:0000256" key="1">
    <source>
        <dbReference type="ARBA" id="ARBA00023172"/>
    </source>
</evidence>
<dbReference type="SUPFAM" id="SSF53098">
    <property type="entry name" value="Ribonuclease H-like"/>
    <property type="match status" value="1"/>
</dbReference>
<accession>A0A378SLD3</accession>
<dbReference type="Pfam" id="PF00665">
    <property type="entry name" value="rve"/>
    <property type="match status" value="1"/>
</dbReference>
<dbReference type="GO" id="GO:0003676">
    <property type="term" value="F:nucleic acid binding"/>
    <property type="evidence" value="ECO:0007669"/>
    <property type="project" value="InterPro"/>
</dbReference>
<proteinExistence type="predicted"/>
<dbReference type="GO" id="GO:0004803">
    <property type="term" value="F:transposase activity"/>
    <property type="evidence" value="ECO:0007669"/>
    <property type="project" value="TreeGrafter"/>
</dbReference>
<dbReference type="NCBIfam" id="NF033563">
    <property type="entry name" value="transpos_IS30"/>
    <property type="match status" value="1"/>
</dbReference>
<dbReference type="InterPro" id="IPR051917">
    <property type="entry name" value="Transposase-Integrase"/>
</dbReference>
<dbReference type="Pfam" id="PF13936">
    <property type="entry name" value="HTH_38"/>
    <property type="match status" value="1"/>
</dbReference>
<gene>
    <name evidence="3" type="ORF">NCTC10742_01408</name>
</gene>
<dbReference type="GO" id="GO:0006310">
    <property type="term" value="P:DNA recombination"/>
    <property type="evidence" value="ECO:0007669"/>
    <property type="project" value="UniProtKB-KW"/>
</dbReference>
<dbReference type="EMBL" id="UGQM01000001">
    <property type="protein sequence ID" value="STZ42197.1"/>
    <property type="molecule type" value="Genomic_DNA"/>
</dbReference>
<feature type="domain" description="Integrase catalytic" evidence="2">
    <location>
        <begin position="243"/>
        <end position="397"/>
    </location>
</feature>
<dbReference type="InterPro" id="IPR025246">
    <property type="entry name" value="IS30-like_HTH"/>
</dbReference>
<keyword evidence="1" id="KW-0233">DNA recombination</keyword>
<evidence type="ECO:0000313" key="4">
    <source>
        <dbReference type="Proteomes" id="UP000254291"/>
    </source>
</evidence>
<reference evidence="3 4" key="1">
    <citation type="submission" date="2018-06" db="EMBL/GenBank/DDBJ databases">
        <authorList>
            <consortium name="Pathogen Informatics"/>
            <person name="Doyle S."/>
        </authorList>
    </citation>
    <scope>NUCLEOTIDE SEQUENCE [LARGE SCALE GENOMIC DNA]</scope>
    <source>
        <strain evidence="3 4">NCTC10742</strain>
    </source>
</reference>
<name>A0A378SLD3_9MYCO</name>
<dbReference type="PANTHER" id="PTHR10948">
    <property type="entry name" value="TRANSPOSASE"/>
    <property type="match status" value="1"/>
</dbReference>
<dbReference type="Gene3D" id="1.10.10.60">
    <property type="entry name" value="Homeodomain-like"/>
    <property type="match status" value="1"/>
</dbReference>
<evidence type="ECO:0000313" key="3">
    <source>
        <dbReference type="EMBL" id="STZ42197.1"/>
    </source>
</evidence>
<dbReference type="InterPro" id="IPR012337">
    <property type="entry name" value="RNaseH-like_sf"/>
</dbReference>
<dbReference type="AlphaFoldDB" id="A0A378SLD3"/>
<protein>
    <submittedName>
        <fullName evidence="3">Integrase catalytic subunit</fullName>
    </submittedName>
</protein>
<dbReference type="GO" id="GO:0005829">
    <property type="term" value="C:cytosol"/>
    <property type="evidence" value="ECO:0007669"/>
    <property type="project" value="TreeGrafter"/>
</dbReference>
<dbReference type="InterPro" id="IPR001584">
    <property type="entry name" value="Integrase_cat-core"/>
</dbReference>
<dbReference type="Proteomes" id="UP000254291">
    <property type="component" value="Unassembled WGS sequence"/>
</dbReference>